<dbReference type="EMBL" id="RCHU01001160">
    <property type="protein sequence ID" value="TKR74735.1"/>
    <property type="molecule type" value="Genomic_DNA"/>
</dbReference>
<evidence type="ECO:0000256" key="1">
    <source>
        <dbReference type="SAM" id="MobiDB-lite"/>
    </source>
</evidence>
<comment type="caution">
    <text evidence="2">The sequence shown here is derived from an EMBL/GenBank/DDBJ whole genome shotgun (WGS) entry which is preliminary data.</text>
</comment>
<organism evidence="2">
    <name type="scientific">Populus alba</name>
    <name type="common">White poplar</name>
    <dbReference type="NCBI Taxonomy" id="43335"/>
    <lineage>
        <taxon>Eukaryota</taxon>
        <taxon>Viridiplantae</taxon>
        <taxon>Streptophyta</taxon>
        <taxon>Embryophyta</taxon>
        <taxon>Tracheophyta</taxon>
        <taxon>Spermatophyta</taxon>
        <taxon>Magnoliopsida</taxon>
        <taxon>eudicotyledons</taxon>
        <taxon>Gunneridae</taxon>
        <taxon>Pentapetalae</taxon>
        <taxon>rosids</taxon>
        <taxon>fabids</taxon>
        <taxon>Malpighiales</taxon>
        <taxon>Salicaceae</taxon>
        <taxon>Saliceae</taxon>
        <taxon>Populus</taxon>
    </lineage>
</organism>
<proteinExistence type="predicted"/>
<name>A0A4V6A1M0_POPAL</name>
<gene>
    <name evidence="2" type="ORF">D5086_0000292020</name>
</gene>
<evidence type="ECO:0000313" key="2">
    <source>
        <dbReference type="EMBL" id="TKR74735.1"/>
    </source>
</evidence>
<feature type="region of interest" description="Disordered" evidence="1">
    <location>
        <begin position="1"/>
        <end position="25"/>
    </location>
</feature>
<sequence length="232" mass="24955">MEEESESDENPFAPQPVQKRPVNDESRCWETGLKVDIPNFMVGNQSIDDYTTKFYQLVSRDVIAEDEDSRVAPYIGGLRIQFQDVLNMFDVLIWVSDGAAGDGQEEEWRGGRWFQTMGLLSMMGRTVAASGDDDGGGGAAAASNGGERDAQVAAVSSFYADAQVSPFFFMSVAAKLAGEEDGKSMRKNDGGVGSAGGGGGIDVAAAVDAVSNLRKEKRWLVRKEKRGTLPLP</sequence>
<accession>A0A4V6A1M0</accession>
<dbReference type="AlphaFoldDB" id="A0A4V6A1M0"/>
<protein>
    <submittedName>
        <fullName evidence="2">Uncharacterized protein</fullName>
    </submittedName>
</protein>
<reference evidence="2" key="1">
    <citation type="submission" date="2018-10" db="EMBL/GenBank/DDBJ databases">
        <title>Population genomic analysis revealed the cold adaptation of white poplar.</title>
        <authorList>
            <person name="Liu Y.-J."/>
        </authorList>
    </citation>
    <scope>NUCLEOTIDE SEQUENCE [LARGE SCALE GENOMIC DNA]</scope>
    <source>
        <strain evidence="2">PAL-ZL1</strain>
    </source>
</reference>